<reference evidence="4" key="1">
    <citation type="journal article" date="2015" name="Nat. Genet.">
        <title>The genome and transcriptome of the zoonotic hookworm Ancylostoma ceylanicum identify infection-specific gene families.</title>
        <authorList>
            <person name="Schwarz E.M."/>
            <person name="Hu Y."/>
            <person name="Antoshechkin I."/>
            <person name="Miller M.M."/>
            <person name="Sternberg P.W."/>
            <person name="Aroian R.V."/>
        </authorList>
    </citation>
    <scope>NUCLEOTIDE SEQUENCE</scope>
    <source>
        <strain evidence="4">HY135</strain>
    </source>
</reference>
<dbReference type="InterPro" id="IPR036084">
    <property type="entry name" value="Ser_inhib-like_sf"/>
</dbReference>
<accession>A0A016UTB3</accession>
<feature type="domain" description="TIL" evidence="2">
    <location>
        <begin position="329"/>
        <end position="383"/>
    </location>
</feature>
<keyword evidence="1" id="KW-0646">Protease inhibitor</keyword>
<evidence type="ECO:0000313" key="3">
    <source>
        <dbReference type="EMBL" id="EYC18186.1"/>
    </source>
</evidence>
<keyword evidence="1" id="KW-0722">Serine protease inhibitor</keyword>
<dbReference type="AlphaFoldDB" id="A0A016UTB3"/>
<evidence type="ECO:0000313" key="4">
    <source>
        <dbReference type="Proteomes" id="UP000024635"/>
    </source>
</evidence>
<comment type="caution">
    <text evidence="3">The sequence shown here is derived from an EMBL/GenBank/DDBJ whole genome shotgun (WGS) entry which is preliminary data.</text>
</comment>
<dbReference type="EMBL" id="JARK01001364">
    <property type="protein sequence ID" value="EYC18186.1"/>
    <property type="molecule type" value="Genomic_DNA"/>
</dbReference>
<name>A0A016UTB3_9BILA</name>
<protein>
    <recommendedName>
        <fullName evidence="2">TIL domain-containing protein</fullName>
    </recommendedName>
</protein>
<dbReference type="GO" id="GO:0004867">
    <property type="term" value="F:serine-type endopeptidase inhibitor activity"/>
    <property type="evidence" value="ECO:0007669"/>
    <property type="project" value="UniProtKB-KW"/>
</dbReference>
<dbReference type="Proteomes" id="UP000024635">
    <property type="component" value="Unassembled WGS sequence"/>
</dbReference>
<dbReference type="InterPro" id="IPR002919">
    <property type="entry name" value="TIL_dom"/>
</dbReference>
<evidence type="ECO:0000259" key="2">
    <source>
        <dbReference type="Pfam" id="PF01826"/>
    </source>
</evidence>
<dbReference type="SUPFAM" id="SSF57567">
    <property type="entry name" value="Serine protease inhibitors"/>
    <property type="match status" value="1"/>
</dbReference>
<sequence length="442" mass="47249">MVANRLWALRCKARSQSGSKQCTVVLLADARLPRNMLYLVLLVIVVFFQEALSSCGVCPAGTQCDSNTGICRPFRQLDAPPPSLTCGTCPAGTMCDSNTGVCRPFRTPGESPSLNLCAGVTCPAGYLCDSNTGACRKFRLPTLSAYKRSLTVKKGKIRNRRNVNTCSSVLCPQGTQCDSNTGICRPFRPLPNYPAATDPCSGVVCPQGTQCDTNTGICRQFRPLPNPPAASDPCERVSCPQGTACDTNTGICRPFRPLPPVATDPCDAVVCPQGTQCDRNTGICRPFRPLPDAPMGKCQGVICPQGTECDTNTGVCRPFRPADSTTASCPANSYYNDCASPCPPTCTESTSRCSLACIPTCVCDSGYIQASATDTTCVLSTQCNVYQIDRCTALQCPSDMTCIDGYCNPRHCPVVVKPPIRSGCRYMLTRNVNNCLTIDLSC</sequence>
<organism evidence="3 4">
    <name type="scientific">Ancylostoma ceylanicum</name>
    <dbReference type="NCBI Taxonomy" id="53326"/>
    <lineage>
        <taxon>Eukaryota</taxon>
        <taxon>Metazoa</taxon>
        <taxon>Ecdysozoa</taxon>
        <taxon>Nematoda</taxon>
        <taxon>Chromadorea</taxon>
        <taxon>Rhabditida</taxon>
        <taxon>Rhabditina</taxon>
        <taxon>Rhabditomorpha</taxon>
        <taxon>Strongyloidea</taxon>
        <taxon>Ancylostomatidae</taxon>
        <taxon>Ancylostomatinae</taxon>
        <taxon>Ancylostoma</taxon>
    </lineage>
</organism>
<dbReference type="Pfam" id="PF01826">
    <property type="entry name" value="TIL"/>
    <property type="match status" value="1"/>
</dbReference>
<gene>
    <name evidence="3" type="primary">Acey_s0028.g1720</name>
    <name evidence="3" type="ORF">Y032_0028g1720</name>
</gene>
<dbReference type="Gene3D" id="2.10.25.10">
    <property type="entry name" value="Laminin"/>
    <property type="match status" value="1"/>
</dbReference>
<dbReference type="OrthoDB" id="6236007at2759"/>
<keyword evidence="4" id="KW-1185">Reference proteome</keyword>
<proteinExistence type="predicted"/>
<evidence type="ECO:0000256" key="1">
    <source>
        <dbReference type="ARBA" id="ARBA00022900"/>
    </source>
</evidence>
<dbReference type="CDD" id="cd19941">
    <property type="entry name" value="TIL"/>
    <property type="match status" value="1"/>
</dbReference>